<comment type="caution">
    <text evidence="1">The sequence shown here is derived from an EMBL/GenBank/DDBJ whole genome shotgun (WGS) entry which is preliminary data.</text>
</comment>
<dbReference type="AlphaFoldDB" id="A0A482VRW4"/>
<keyword evidence="2" id="KW-1185">Reference proteome</keyword>
<sequence length="40" mass="4686">MLEDLNKADLELLLQQKPDISDCVHCEKVLQRVRLSKHNL</sequence>
<organism evidence="1 2">
    <name type="scientific">Asbolus verrucosus</name>
    <name type="common">Desert ironclad beetle</name>
    <dbReference type="NCBI Taxonomy" id="1661398"/>
    <lineage>
        <taxon>Eukaryota</taxon>
        <taxon>Metazoa</taxon>
        <taxon>Ecdysozoa</taxon>
        <taxon>Arthropoda</taxon>
        <taxon>Hexapoda</taxon>
        <taxon>Insecta</taxon>
        <taxon>Pterygota</taxon>
        <taxon>Neoptera</taxon>
        <taxon>Endopterygota</taxon>
        <taxon>Coleoptera</taxon>
        <taxon>Polyphaga</taxon>
        <taxon>Cucujiformia</taxon>
        <taxon>Tenebrionidae</taxon>
        <taxon>Pimeliinae</taxon>
        <taxon>Asbolus</taxon>
    </lineage>
</organism>
<evidence type="ECO:0000313" key="2">
    <source>
        <dbReference type="Proteomes" id="UP000292052"/>
    </source>
</evidence>
<gene>
    <name evidence="1" type="ORF">BDFB_014266</name>
</gene>
<accession>A0A482VRW4</accession>
<dbReference type="EMBL" id="QDEB01073061">
    <property type="protein sequence ID" value="RZC35209.1"/>
    <property type="molecule type" value="Genomic_DNA"/>
</dbReference>
<name>A0A482VRW4_ASBVE</name>
<dbReference type="Proteomes" id="UP000292052">
    <property type="component" value="Unassembled WGS sequence"/>
</dbReference>
<proteinExistence type="predicted"/>
<reference evidence="1 2" key="1">
    <citation type="submission" date="2017-03" db="EMBL/GenBank/DDBJ databases">
        <title>Genome of the blue death feigning beetle - Asbolus verrucosus.</title>
        <authorList>
            <person name="Rider S.D."/>
        </authorList>
    </citation>
    <scope>NUCLEOTIDE SEQUENCE [LARGE SCALE GENOMIC DNA]</scope>
    <source>
        <strain evidence="1">Butters</strain>
        <tissue evidence="1">Head and leg muscle</tissue>
    </source>
</reference>
<protein>
    <submittedName>
        <fullName evidence="1">Uncharacterized protein</fullName>
    </submittedName>
</protein>
<evidence type="ECO:0000313" key="1">
    <source>
        <dbReference type="EMBL" id="RZC35209.1"/>
    </source>
</evidence>